<dbReference type="InterPro" id="IPR036148">
    <property type="entry name" value="MmgE/PrpD_sf"/>
</dbReference>
<proteinExistence type="inferred from homology"/>
<protein>
    <recommendedName>
        <fullName evidence="6">MmgE/PrpD family protein</fullName>
    </recommendedName>
</protein>
<dbReference type="Pfam" id="PF03972">
    <property type="entry name" value="MmgE_PrpD_N"/>
    <property type="match status" value="1"/>
</dbReference>
<dbReference type="InterPro" id="IPR005656">
    <property type="entry name" value="MmgE_PrpD"/>
</dbReference>
<dbReference type="InterPro" id="IPR045337">
    <property type="entry name" value="MmgE_PrpD_C"/>
</dbReference>
<evidence type="ECO:0000313" key="4">
    <source>
        <dbReference type="EMBL" id="GGP07869.1"/>
    </source>
</evidence>
<evidence type="ECO:0000259" key="3">
    <source>
        <dbReference type="Pfam" id="PF19305"/>
    </source>
</evidence>
<dbReference type="Pfam" id="PF19305">
    <property type="entry name" value="MmgE_PrpD_C"/>
    <property type="match status" value="1"/>
</dbReference>
<evidence type="ECO:0000259" key="2">
    <source>
        <dbReference type="Pfam" id="PF03972"/>
    </source>
</evidence>
<comment type="similarity">
    <text evidence="1">Belongs to the PrpD family.</text>
</comment>
<dbReference type="InterPro" id="IPR042183">
    <property type="entry name" value="MmgE/PrpD_sf_1"/>
</dbReference>
<accession>A0ABQ2NRL0</accession>
<evidence type="ECO:0000313" key="5">
    <source>
        <dbReference type="Proteomes" id="UP000641206"/>
    </source>
</evidence>
<dbReference type="InterPro" id="IPR045336">
    <property type="entry name" value="MmgE_PrpD_N"/>
</dbReference>
<dbReference type="Gene3D" id="1.10.4100.10">
    <property type="entry name" value="2-methylcitrate dehydratase PrpD"/>
    <property type="match status" value="1"/>
</dbReference>
<reference evidence="5" key="1">
    <citation type="journal article" date="2019" name="Int. J. Syst. Evol. Microbiol.">
        <title>The Global Catalogue of Microorganisms (GCM) 10K type strain sequencing project: providing services to taxonomists for standard genome sequencing and annotation.</title>
        <authorList>
            <consortium name="The Broad Institute Genomics Platform"/>
            <consortium name="The Broad Institute Genome Sequencing Center for Infectious Disease"/>
            <person name="Wu L."/>
            <person name="Ma J."/>
        </authorList>
    </citation>
    <scope>NUCLEOTIDE SEQUENCE [LARGE SCALE GENOMIC DNA]</scope>
    <source>
        <strain evidence="5">CGMCC 1.7693</strain>
    </source>
</reference>
<feature type="domain" description="MmgE/PrpD N-terminal" evidence="2">
    <location>
        <begin position="13"/>
        <end position="238"/>
    </location>
</feature>
<gene>
    <name evidence="4" type="ORF">GCM10011346_05840</name>
</gene>
<evidence type="ECO:0000256" key="1">
    <source>
        <dbReference type="ARBA" id="ARBA00006174"/>
    </source>
</evidence>
<dbReference type="EMBL" id="BMLW01000001">
    <property type="protein sequence ID" value="GGP07869.1"/>
    <property type="molecule type" value="Genomic_DNA"/>
</dbReference>
<dbReference type="InterPro" id="IPR042188">
    <property type="entry name" value="MmgE/PrpD_sf_2"/>
</dbReference>
<organism evidence="4 5">
    <name type="scientific">Oceanobacillus neutriphilus</name>
    <dbReference type="NCBI Taxonomy" id="531815"/>
    <lineage>
        <taxon>Bacteria</taxon>
        <taxon>Bacillati</taxon>
        <taxon>Bacillota</taxon>
        <taxon>Bacilli</taxon>
        <taxon>Bacillales</taxon>
        <taxon>Bacillaceae</taxon>
        <taxon>Oceanobacillus</taxon>
    </lineage>
</organism>
<dbReference type="RefSeq" id="WP_188732976.1">
    <property type="nucleotide sequence ID" value="NZ_BMLW01000001.1"/>
</dbReference>
<name>A0ABQ2NRL0_9BACI</name>
<dbReference type="Gene3D" id="3.30.1330.120">
    <property type="entry name" value="2-methylcitrate dehydratase PrpD"/>
    <property type="match status" value="1"/>
</dbReference>
<keyword evidence="5" id="KW-1185">Reference proteome</keyword>
<dbReference type="PANTHER" id="PTHR16943:SF8">
    <property type="entry name" value="2-METHYLCITRATE DEHYDRATASE"/>
    <property type="match status" value="1"/>
</dbReference>
<evidence type="ECO:0008006" key="6">
    <source>
        <dbReference type="Google" id="ProtNLM"/>
    </source>
</evidence>
<dbReference type="PANTHER" id="PTHR16943">
    <property type="entry name" value="2-METHYLCITRATE DEHYDRATASE-RELATED"/>
    <property type="match status" value="1"/>
</dbReference>
<feature type="domain" description="MmgE/PrpD C-terminal" evidence="3">
    <location>
        <begin position="275"/>
        <end position="430"/>
    </location>
</feature>
<dbReference type="SUPFAM" id="SSF103378">
    <property type="entry name" value="2-methylcitrate dehydratase PrpD"/>
    <property type="match status" value="1"/>
</dbReference>
<comment type="caution">
    <text evidence="4">The sequence shown here is derived from an EMBL/GenBank/DDBJ whole genome shotgun (WGS) entry which is preliminary data.</text>
</comment>
<dbReference type="Proteomes" id="UP000641206">
    <property type="component" value="Unassembled WGS sequence"/>
</dbReference>
<sequence>MDKKDNPNTYMNAIVDFIRNTTYKDIPDGVREVVKYAFKDTIGVTLAAVDTVETQIVKEIIMEANEQTEDVPAIELALGGKGMERALLFGTMSHVLDFDDVNFTFQGHPSVTLIPIILTIAKERNLTGKEMMRAYAIGFEVEARIGESIGGKQYGQGYHTTSTVGIFGATAAVSALMDFDAKQIKQAFGLASSLAAGSRKNFGTMTKPLHIGYLNQNVYLLSQLIKKGLTATTDIFSDPISIDTLTTGEKLDLSNIDKIGQIWELEEFGIILKKYPCCAYTHRSIDGVLELVNKYDISADEVENIEVIVHYQVPKVLIYPNAKTSLEGKFSMQYCLAAALFDREITLQTFTDENVNREKIQDLMSKVVMTVDKEQEEGSGSKEKVATVKINTKSKTLEKKVEYPIGHPANPFTEKDMHQKFTMCLKNNYESAVIESLYGKLTSLEQQQYNSILKDMLYHNKQEAHL</sequence>